<keyword evidence="1" id="KW-0028">Amino-acid biosynthesis</keyword>
<dbReference type="InterPro" id="IPR023214">
    <property type="entry name" value="HAD_sf"/>
</dbReference>
<keyword evidence="2" id="KW-0378">Hydrolase</keyword>
<accession>A0A8K0KDB9</accession>
<proteinExistence type="predicted"/>
<dbReference type="InterPro" id="IPR006439">
    <property type="entry name" value="HAD-SF_hydro_IA"/>
</dbReference>
<evidence type="ECO:0000256" key="3">
    <source>
        <dbReference type="ARBA" id="ARBA00023167"/>
    </source>
</evidence>
<dbReference type="SFLD" id="SFLDS00003">
    <property type="entry name" value="Haloacid_Dehalogenase"/>
    <property type="match status" value="1"/>
</dbReference>
<evidence type="ECO:0000313" key="5">
    <source>
        <dbReference type="Proteomes" id="UP000792457"/>
    </source>
</evidence>
<name>A0A8K0KDB9_LADFU</name>
<organism evidence="4 5">
    <name type="scientific">Ladona fulva</name>
    <name type="common">Scarce chaser dragonfly</name>
    <name type="synonym">Libellula fulva</name>
    <dbReference type="NCBI Taxonomy" id="123851"/>
    <lineage>
        <taxon>Eukaryota</taxon>
        <taxon>Metazoa</taxon>
        <taxon>Ecdysozoa</taxon>
        <taxon>Arthropoda</taxon>
        <taxon>Hexapoda</taxon>
        <taxon>Insecta</taxon>
        <taxon>Pterygota</taxon>
        <taxon>Palaeoptera</taxon>
        <taxon>Odonata</taxon>
        <taxon>Epiprocta</taxon>
        <taxon>Anisoptera</taxon>
        <taxon>Libelluloidea</taxon>
        <taxon>Libellulidae</taxon>
        <taxon>Ladona</taxon>
    </lineage>
</organism>
<dbReference type="GO" id="GO:0019509">
    <property type="term" value="P:L-methionine salvage from methylthioadenosine"/>
    <property type="evidence" value="ECO:0007669"/>
    <property type="project" value="InterPro"/>
</dbReference>
<reference evidence="4" key="2">
    <citation type="submission" date="2017-10" db="EMBL/GenBank/DDBJ databases">
        <title>Ladona fulva Genome sequencing and assembly.</title>
        <authorList>
            <person name="Murali S."/>
            <person name="Richards S."/>
            <person name="Bandaranaike D."/>
            <person name="Bellair M."/>
            <person name="Blankenburg K."/>
            <person name="Chao H."/>
            <person name="Dinh H."/>
            <person name="Doddapaneni H."/>
            <person name="Dugan-Rocha S."/>
            <person name="Elkadiri S."/>
            <person name="Gnanaolivu R."/>
            <person name="Hernandez B."/>
            <person name="Skinner E."/>
            <person name="Javaid M."/>
            <person name="Lee S."/>
            <person name="Li M."/>
            <person name="Ming W."/>
            <person name="Munidasa M."/>
            <person name="Muniz J."/>
            <person name="Nguyen L."/>
            <person name="Hughes D."/>
            <person name="Osuji N."/>
            <person name="Pu L.-L."/>
            <person name="Puazo M."/>
            <person name="Qu C."/>
            <person name="Quiroz J."/>
            <person name="Raj R."/>
            <person name="Weissenberger G."/>
            <person name="Xin Y."/>
            <person name="Zou X."/>
            <person name="Han Y."/>
            <person name="Worley K."/>
            <person name="Muzny D."/>
            <person name="Gibbs R."/>
        </authorList>
    </citation>
    <scope>NUCLEOTIDE SEQUENCE</scope>
    <source>
        <strain evidence="4">Sampled in the wild</strain>
    </source>
</reference>
<dbReference type="InterPro" id="IPR036412">
    <property type="entry name" value="HAD-like_sf"/>
</dbReference>
<dbReference type="Gene3D" id="1.10.720.60">
    <property type="match status" value="1"/>
</dbReference>
<dbReference type="PANTHER" id="PTHR20371">
    <property type="entry name" value="ENOLASE-PHOSPHATASE E1"/>
    <property type="match status" value="1"/>
</dbReference>
<evidence type="ECO:0000256" key="1">
    <source>
        <dbReference type="ARBA" id="ARBA00022605"/>
    </source>
</evidence>
<dbReference type="AlphaFoldDB" id="A0A8K0KDB9"/>
<dbReference type="Gene3D" id="3.40.50.1000">
    <property type="entry name" value="HAD superfamily/HAD-like"/>
    <property type="match status" value="1"/>
</dbReference>
<dbReference type="EMBL" id="KZ308684">
    <property type="protein sequence ID" value="KAG8233041.1"/>
    <property type="molecule type" value="Genomic_DNA"/>
</dbReference>
<dbReference type="NCBIfam" id="TIGR01549">
    <property type="entry name" value="HAD-SF-IA-v1"/>
    <property type="match status" value="1"/>
</dbReference>
<keyword evidence="5" id="KW-1185">Reference proteome</keyword>
<evidence type="ECO:0000313" key="4">
    <source>
        <dbReference type="EMBL" id="KAG8233041.1"/>
    </source>
</evidence>
<dbReference type="GO" id="GO:0043874">
    <property type="term" value="F:acireductone synthase activity"/>
    <property type="evidence" value="ECO:0007669"/>
    <property type="project" value="InterPro"/>
</dbReference>
<dbReference type="SFLD" id="SFLDG01133">
    <property type="entry name" value="C1.5.4:_Enolase-phosphatase_Li"/>
    <property type="match status" value="1"/>
</dbReference>
<dbReference type="Pfam" id="PF00702">
    <property type="entry name" value="Hydrolase"/>
    <property type="match status" value="1"/>
</dbReference>
<dbReference type="SFLD" id="SFLDG01129">
    <property type="entry name" value="C1.5:_HAD__Beta-PGM__Phosphata"/>
    <property type="match status" value="1"/>
</dbReference>
<sequence length="254" mass="28543">MAENAATVADIAKLFNKIKCIISDVEGTTTSLAFVRNTLKSYFLDNLHEHLTKNWDDSELQDILLKTKFETDSSDSISNIEDACSFIIRLSDTEPITYSFRQLQARIWSEGYSSGELKGHLFPDVVPAFKRWSQDGKRIFLYSSGLELSQKLLFTNSIAGNVLEIISGCFDTTVGSKYEPNSYDMILKKLECQPGEVIFFSDSIKEVKAASKAGVIAVIMDREGNLPLDQSAKDMFPVVSSFEAMIEHGFYFEY</sequence>
<gene>
    <name evidence="4" type="ORF">J437_LFUL004262</name>
</gene>
<dbReference type="Proteomes" id="UP000792457">
    <property type="component" value="Unassembled WGS sequence"/>
</dbReference>
<evidence type="ECO:0008006" key="6">
    <source>
        <dbReference type="Google" id="ProtNLM"/>
    </source>
</evidence>
<keyword evidence="3" id="KW-0486">Methionine biosynthesis</keyword>
<dbReference type="GO" id="GO:0000287">
    <property type="term" value="F:magnesium ion binding"/>
    <property type="evidence" value="ECO:0007669"/>
    <property type="project" value="InterPro"/>
</dbReference>
<dbReference type="PANTHER" id="PTHR20371:SF1">
    <property type="entry name" value="ENOLASE-PHOSPHATASE E1"/>
    <property type="match status" value="1"/>
</dbReference>
<evidence type="ECO:0000256" key="2">
    <source>
        <dbReference type="ARBA" id="ARBA00022801"/>
    </source>
</evidence>
<dbReference type="NCBIfam" id="TIGR01691">
    <property type="entry name" value="enolase-ppase"/>
    <property type="match status" value="1"/>
</dbReference>
<dbReference type="SUPFAM" id="SSF56784">
    <property type="entry name" value="HAD-like"/>
    <property type="match status" value="1"/>
</dbReference>
<dbReference type="OrthoDB" id="272500at2759"/>
<comment type="caution">
    <text evidence="4">The sequence shown here is derived from an EMBL/GenBank/DDBJ whole genome shotgun (WGS) entry which is preliminary data.</text>
</comment>
<reference evidence="4" key="1">
    <citation type="submission" date="2013-04" db="EMBL/GenBank/DDBJ databases">
        <authorList>
            <person name="Qu J."/>
            <person name="Murali S.C."/>
            <person name="Bandaranaike D."/>
            <person name="Bellair M."/>
            <person name="Blankenburg K."/>
            <person name="Chao H."/>
            <person name="Dinh H."/>
            <person name="Doddapaneni H."/>
            <person name="Downs B."/>
            <person name="Dugan-Rocha S."/>
            <person name="Elkadiri S."/>
            <person name="Gnanaolivu R.D."/>
            <person name="Hernandez B."/>
            <person name="Javaid M."/>
            <person name="Jayaseelan J.C."/>
            <person name="Lee S."/>
            <person name="Li M."/>
            <person name="Ming W."/>
            <person name="Munidasa M."/>
            <person name="Muniz J."/>
            <person name="Nguyen L."/>
            <person name="Ongeri F."/>
            <person name="Osuji N."/>
            <person name="Pu L.-L."/>
            <person name="Puazo M."/>
            <person name="Qu C."/>
            <person name="Quiroz J."/>
            <person name="Raj R."/>
            <person name="Weissenberger G."/>
            <person name="Xin Y."/>
            <person name="Zou X."/>
            <person name="Han Y."/>
            <person name="Richards S."/>
            <person name="Worley K."/>
            <person name="Muzny D."/>
            <person name="Gibbs R."/>
        </authorList>
    </citation>
    <scope>NUCLEOTIDE SEQUENCE</scope>
    <source>
        <strain evidence="4">Sampled in the wild</strain>
    </source>
</reference>
<protein>
    <recommendedName>
        <fullName evidence="6">Enolase-phosphatase E1</fullName>
    </recommendedName>
</protein>
<dbReference type="InterPro" id="IPR023943">
    <property type="entry name" value="Enolase-ppase_E1"/>
</dbReference>